<evidence type="ECO:0000313" key="2">
    <source>
        <dbReference type="Proteomes" id="UP000289738"/>
    </source>
</evidence>
<evidence type="ECO:0000313" key="1">
    <source>
        <dbReference type="EMBL" id="RYR28595.1"/>
    </source>
</evidence>
<keyword evidence="2" id="KW-1185">Reference proteome</keyword>
<dbReference type="AlphaFoldDB" id="A0A445AQB4"/>
<name>A0A445AQB4_ARAHY</name>
<accession>A0A445AQB4</accession>
<sequence length="87" mass="10349">MMRVTHCDRWASVFSVEEVEPMEGWCQTSYRSLHYPCRHVFTAYAAAIIEWGNFVDPVYKMASVFKIYEIDFLLIPDEKMWPTWYGA</sequence>
<organism evidence="1 2">
    <name type="scientific">Arachis hypogaea</name>
    <name type="common">Peanut</name>
    <dbReference type="NCBI Taxonomy" id="3818"/>
    <lineage>
        <taxon>Eukaryota</taxon>
        <taxon>Viridiplantae</taxon>
        <taxon>Streptophyta</taxon>
        <taxon>Embryophyta</taxon>
        <taxon>Tracheophyta</taxon>
        <taxon>Spermatophyta</taxon>
        <taxon>Magnoliopsida</taxon>
        <taxon>eudicotyledons</taxon>
        <taxon>Gunneridae</taxon>
        <taxon>Pentapetalae</taxon>
        <taxon>rosids</taxon>
        <taxon>fabids</taxon>
        <taxon>Fabales</taxon>
        <taxon>Fabaceae</taxon>
        <taxon>Papilionoideae</taxon>
        <taxon>50 kb inversion clade</taxon>
        <taxon>dalbergioids sensu lato</taxon>
        <taxon>Dalbergieae</taxon>
        <taxon>Pterocarpus clade</taxon>
        <taxon>Arachis</taxon>
    </lineage>
</organism>
<evidence type="ECO:0008006" key="3">
    <source>
        <dbReference type="Google" id="ProtNLM"/>
    </source>
</evidence>
<dbReference type="EMBL" id="SDMP01000011">
    <property type="protein sequence ID" value="RYR28595.1"/>
    <property type="molecule type" value="Genomic_DNA"/>
</dbReference>
<protein>
    <recommendedName>
        <fullName evidence="3">SWIM-type domain-containing protein</fullName>
    </recommendedName>
</protein>
<dbReference type="Proteomes" id="UP000289738">
    <property type="component" value="Chromosome B01"/>
</dbReference>
<gene>
    <name evidence="1" type="ORF">Ahy_B01g052736</name>
</gene>
<proteinExistence type="predicted"/>
<comment type="caution">
    <text evidence="1">The sequence shown here is derived from an EMBL/GenBank/DDBJ whole genome shotgun (WGS) entry which is preliminary data.</text>
</comment>
<reference evidence="1 2" key="1">
    <citation type="submission" date="2019-01" db="EMBL/GenBank/DDBJ databases">
        <title>Sequencing of cultivated peanut Arachis hypogaea provides insights into genome evolution and oil improvement.</title>
        <authorList>
            <person name="Chen X."/>
        </authorList>
    </citation>
    <scope>NUCLEOTIDE SEQUENCE [LARGE SCALE GENOMIC DNA]</scope>
    <source>
        <strain evidence="2">cv. Fuhuasheng</strain>
        <tissue evidence="1">Leaves</tissue>
    </source>
</reference>